<dbReference type="EMBL" id="DVHN01000022">
    <property type="protein sequence ID" value="HIR87723.1"/>
    <property type="molecule type" value="Genomic_DNA"/>
</dbReference>
<dbReference type="PANTHER" id="PTHR35579:SF3">
    <property type="entry name" value="CRISPR SYSTEM CMS ENDORIBONUCLEASE CSM3"/>
    <property type="match status" value="1"/>
</dbReference>
<keyword evidence="5" id="KW-0378">Hydrolase</keyword>
<feature type="domain" description="CRISPR type III-associated protein" evidence="9">
    <location>
        <begin position="13"/>
        <end position="192"/>
    </location>
</feature>
<sequence length="220" mass="24306">MFAKVKITGKICVKTGLHIGAGNSIAAIGAVDAPVIRDVLTQSPILPGSSLKGKMRTLLAKQYNDGIKSCDDDDERIIRLFGTSQKDSKGMIKGGRLLFSDMIMDNQKELEAKGAISDTEIKFENTINRFTAVANPRQIERVISGAVFPLEIIYNMDDDKMEEDFQTLKDAFILLQYDYLGGHGSRGYGRVEIQALDIQVCVGTVEDKLLETCRNLLKEV</sequence>
<dbReference type="AlphaFoldDB" id="A0A9D1ED36"/>
<evidence type="ECO:0000256" key="3">
    <source>
        <dbReference type="ARBA" id="ARBA00022722"/>
    </source>
</evidence>
<keyword evidence="7" id="KW-0051">Antiviral defense</keyword>
<evidence type="ECO:0000256" key="4">
    <source>
        <dbReference type="ARBA" id="ARBA00022759"/>
    </source>
</evidence>
<evidence type="ECO:0000256" key="6">
    <source>
        <dbReference type="ARBA" id="ARBA00022884"/>
    </source>
</evidence>
<dbReference type="InterPro" id="IPR013412">
    <property type="entry name" value="CRISPR-assoc_RAMP_Csm3"/>
</dbReference>
<dbReference type="GO" id="GO:0003723">
    <property type="term" value="F:RNA binding"/>
    <property type="evidence" value="ECO:0007669"/>
    <property type="project" value="UniProtKB-KW"/>
</dbReference>
<dbReference type="GO" id="GO:0004519">
    <property type="term" value="F:endonuclease activity"/>
    <property type="evidence" value="ECO:0007669"/>
    <property type="project" value="UniProtKB-KW"/>
</dbReference>
<evidence type="ECO:0000313" key="10">
    <source>
        <dbReference type="EMBL" id="HIR87723.1"/>
    </source>
</evidence>
<keyword evidence="6" id="KW-0694">RNA-binding</keyword>
<dbReference type="InterPro" id="IPR052216">
    <property type="entry name" value="CRISPR_Csm3_endoribonuclease"/>
</dbReference>
<organism evidence="10 11">
    <name type="scientific">Candidatus Fimimorpha faecalis</name>
    <dbReference type="NCBI Taxonomy" id="2840824"/>
    <lineage>
        <taxon>Bacteria</taxon>
        <taxon>Bacillati</taxon>
        <taxon>Bacillota</taxon>
        <taxon>Clostridia</taxon>
        <taxon>Eubacteriales</taxon>
        <taxon>Candidatus Fimimorpha</taxon>
    </lineage>
</organism>
<comment type="similarity">
    <text evidence="1">Belongs to the CRISPR-associated Csm3 family.</text>
</comment>
<protein>
    <recommendedName>
        <fullName evidence="2">CRISPR system Cms endoribonuclease Csm3</fullName>
    </recommendedName>
    <alternativeName>
        <fullName evidence="8">CRISPR type III A-associated RAMP protein Csm3</fullName>
    </alternativeName>
</protein>
<evidence type="ECO:0000313" key="11">
    <source>
        <dbReference type="Proteomes" id="UP000824201"/>
    </source>
</evidence>
<dbReference type="Proteomes" id="UP000824201">
    <property type="component" value="Unassembled WGS sequence"/>
</dbReference>
<evidence type="ECO:0000256" key="5">
    <source>
        <dbReference type="ARBA" id="ARBA00022801"/>
    </source>
</evidence>
<evidence type="ECO:0000259" key="9">
    <source>
        <dbReference type="Pfam" id="PF03787"/>
    </source>
</evidence>
<dbReference type="InterPro" id="IPR005537">
    <property type="entry name" value="RAMP_III_fam"/>
</dbReference>
<dbReference type="GO" id="GO:0051607">
    <property type="term" value="P:defense response to virus"/>
    <property type="evidence" value="ECO:0007669"/>
    <property type="project" value="UniProtKB-KW"/>
</dbReference>
<evidence type="ECO:0000256" key="1">
    <source>
        <dbReference type="ARBA" id="ARBA00006342"/>
    </source>
</evidence>
<dbReference type="PANTHER" id="PTHR35579">
    <property type="entry name" value="CRISPR SYSTEM CMS ENDORIBONUCLEASE CSM3"/>
    <property type="match status" value="1"/>
</dbReference>
<keyword evidence="4" id="KW-0255">Endonuclease</keyword>
<name>A0A9D1ED36_9FIRM</name>
<dbReference type="GO" id="GO:0016787">
    <property type="term" value="F:hydrolase activity"/>
    <property type="evidence" value="ECO:0007669"/>
    <property type="project" value="UniProtKB-KW"/>
</dbReference>
<evidence type="ECO:0000256" key="2">
    <source>
        <dbReference type="ARBA" id="ARBA00022150"/>
    </source>
</evidence>
<gene>
    <name evidence="10" type="primary">csm3</name>
    <name evidence="10" type="ORF">IAC96_02110</name>
</gene>
<reference evidence="10" key="1">
    <citation type="submission" date="2020-10" db="EMBL/GenBank/DDBJ databases">
        <authorList>
            <person name="Gilroy R."/>
        </authorList>
    </citation>
    <scope>NUCLEOTIDE SEQUENCE</scope>
    <source>
        <strain evidence="10">ChiW13-3771</strain>
    </source>
</reference>
<reference evidence="10" key="2">
    <citation type="journal article" date="2021" name="PeerJ">
        <title>Extensive microbial diversity within the chicken gut microbiome revealed by metagenomics and culture.</title>
        <authorList>
            <person name="Gilroy R."/>
            <person name="Ravi A."/>
            <person name="Getino M."/>
            <person name="Pursley I."/>
            <person name="Horton D.L."/>
            <person name="Alikhan N.F."/>
            <person name="Baker D."/>
            <person name="Gharbi K."/>
            <person name="Hall N."/>
            <person name="Watson M."/>
            <person name="Adriaenssens E.M."/>
            <person name="Foster-Nyarko E."/>
            <person name="Jarju S."/>
            <person name="Secka A."/>
            <person name="Antonio M."/>
            <person name="Oren A."/>
            <person name="Chaudhuri R.R."/>
            <person name="La Ragione R."/>
            <person name="Hildebrand F."/>
            <person name="Pallen M.J."/>
        </authorList>
    </citation>
    <scope>NUCLEOTIDE SEQUENCE</scope>
    <source>
        <strain evidence="10">ChiW13-3771</strain>
    </source>
</reference>
<evidence type="ECO:0000256" key="8">
    <source>
        <dbReference type="ARBA" id="ARBA00033183"/>
    </source>
</evidence>
<accession>A0A9D1ED36</accession>
<proteinExistence type="inferred from homology"/>
<keyword evidence="3" id="KW-0540">Nuclease</keyword>
<dbReference type="Pfam" id="PF03787">
    <property type="entry name" value="RAMPs"/>
    <property type="match status" value="1"/>
</dbReference>
<comment type="caution">
    <text evidence="10">The sequence shown here is derived from an EMBL/GenBank/DDBJ whole genome shotgun (WGS) entry which is preliminary data.</text>
</comment>
<dbReference type="NCBIfam" id="TIGR02582">
    <property type="entry name" value="cas7_TM1809"/>
    <property type="match status" value="1"/>
</dbReference>
<evidence type="ECO:0000256" key="7">
    <source>
        <dbReference type="ARBA" id="ARBA00023118"/>
    </source>
</evidence>